<evidence type="ECO:0000313" key="2">
    <source>
        <dbReference type="EMBL" id="OCH22266.1"/>
    </source>
</evidence>
<reference evidence="2 3" key="1">
    <citation type="submission" date="2016-06" db="EMBL/GenBank/DDBJ databases">
        <authorList>
            <person name="Kjaerup R.B."/>
            <person name="Dalgaard T.S."/>
            <person name="Juul-Madsen H.R."/>
        </authorList>
    </citation>
    <scope>NUCLEOTIDE SEQUENCE [LARGE SCALE GENOMIC DNA]</scope>
    <source>
        <strain evidence="2 3">1S159</strain>
    </source>
</reference>
<organism evidence="2 3">
    <name type="scientific">Aliivibrio logei</name>
    <name type="common">Vibrio logei</name>
    <dbReference type="NCBI Taxonomy" id="688"/>
    <lineage>
        <taxon>Bacteria</taxon>
        <taxon>Pseudomonadati</taxon>
        <taxon>Pseudomonadota</taxon>
        <taxon>Gammaproteobacteria</taxon>
        <taxon>Vibrionales</taxon>
        <taxon>Vibrionaceae</taxon>
        <taxon>Aliivibrio</taxon>
    </lineage>
</organism>
<protein>
    <submittedName>
        <fullName evidence="2">Uncharacterized protein</fullName>
    </submittedName>
</protein>
<sequence>MIRLFRIVMMICCFGVASLAQAASHHDIINTIQTPLTIEQHSTIQPTLTFDAPVSTSADFAVCQVTHPTENNVSQHTQSSSQEHGVNLGIGYSSRMANLARHEPEEVTPYYELASEIPLLPAEQLAIGYQEKPKPTVNWALNSYSSTSRVSAWKESNLLYSQRLYPHS</sequence>
<dbReference type="Proteomes" id="UP000093523">
    <property type="component" value="Unassembled WGS sequence"/>
</dbReference>
<dbReference type="EMBL" id="MAJU01000008">
    <property type="protein sequence ID" value="OCH22266.1"/>
    <property type="molecule type" value="Genomic_DNA"/>
</dbReference>
<evidence type="ECO:0000256" key="1">
    <source>
        <dbReference type="SAM" id="SignalP"/>
    </source>
</evidence>
<comment type="caution">
    <text evidence="2">The sequence shown here is derived from an EMBL/GenBank/DDBJ whole genome shotgun (WGS) entry which is preliminary data.</text>
</comment>
<accession>A0A1B9P1N0</accession>
<dbReference type="STRING" id="688.A6E04_10510"/>
<name>A0A1B9P1N0_ALILO</name>
<dbReference type="RefSeq" id="WP_026025467.1">
    <property type="nucleotide sequence ID" value="NZ_CAWMPN010000008.1"/>
</dbReference>
<feature type="signal peptide" evidence="1">
    <location>
        <begin position="1"/>
        <end position="22"/>
    </location>
</feature>
<feature type="chain" id="PRO_5008632397" evidence="1">
    <location>
        <begin position="23"/>
        <end position="168"/>
    </location>
</feature>
<keyword evidence="1" id="KW-0732">Signal</keyword>
<gene>
    <name evidence="2" type="ORF">A6E04_10510</name>
</gene>
<dbReference type="AlphaFoldDB" id="A0A1B9P1N0"/>
<proteinExistence type="predicted"/>
<evidence type="ECO:0000313" key="3">
    <source>
        <dbReference type="Proteomes" id="UP000093523"/>
    </source>
</evidence>